<organism evidence="2 3">
    <name type="scientific">Candidatus Dojkabacteria bacterium</name>
    <dbReference type="NCBI Taxonomy" id="2099670"/>
    <lineage>
        <taxon>Bacteria</taxon>
        <taxon>Candidatus Dojkabacteria</taxon>
    </lineage>
</organism>
<reference evidence="2" key="1">
    <citation type="submission" date="2020-04" db="EMBL/GenBank/DDBJ databases">
        <authorList>
            <person name="Zhang T."/>
        </authorList>
    </citation>
    <scope>NUCLEOTIDE SEQUENCE</scope>
    <source>
        <strain evidence="2">HKST-UBA14</strain>
    </source>
</reference>
<keyword evidence="2" id="KW-0121">Carboxypeptidase</keyword>
<reference evidence="2" key="2">
    <citation type="journal article" date="2021" name="Microbiome">
        <title>Successional dynamics and alternative stable states in a saline activated sludge microbial community over 9 years.</title>
        <authorList>
            <person name="Wang Y."/>
            <person name="Ye J."/>
            <person name="Ju F."/>
            <person name="Liu L."/>
            <person name="Boyd J.A."/>
            <person name="Deng Y."/>
            <person name="Parks D.H."/>
            <person name="Jiang X."/>
            <person name="Yin X."/>
            <person name="Woodcroft B.J."/>
            <person name="Tyson G.W."/>
            <person name="Hugenholtz P."/>
            <person name="Polz M.F."/>
            <person name="Zhang T."/>
        </authorList>
    </citation>
    <scope>NUCLEOTIDE SEQUENCE</scope>
    <source>
        <strain evidence="2">HKST-UBA14</strain>
    </source>
</reference>
<sequence>MDRRRRLVVIILFLLTITLGVVAIYIGYKLSQQPDLGPDATLAGVDDGTWINLCGTNPPSGDWGQHNSSSCTGCTQSSCSGNVVWIFECSPGEESQENGGTQCTANGRPFSGDFNSNFVDDCKMYQVDVWSDTVFGDLTDFVVWRGNRFGDPSCTSTPNQYSISGRVYCQDDGAGLSGAQIDVLGDGRGNQTTNSSGNYTFSNYDEGFSPNSIELKVDPPSLPGGAQGPFCNSNSLCTCSGGTFTSCGSLTSDFSGMDFFYTQCANANDITISGTVICAEDDSPVSGATVNIIETGQTRTVTTNAQGQFSYTAAIQTPNAIAVRLPDYPNSQKTAINCDGQHPWDIS</sequence>
<dbReference type="AlphaFoldDB" id="A0A955L605"/>
<evidence type="ECO:0000313" key="2">
    <source>
        <dbReference type="EMBL" id="MCA9383662.1"/>
    </source>
</evidence>
<feature type="non-terminal residue" evidence="2">
    <location>
        <position position="347"/>
    </location>
</feature>
<dbReference type="Gene3D" id="2.60.40.1120">
    <property type="entry name" value="Carboxypeptidase-like, regulatory domain"/>
    <property type="match status" value="1"/>
</dbReference>
<comment type="caution">
    <text evidence="2">The sequence shown here is derived from an EMBL/GenBank/DDBJ whole genome shotgun (WGS) entry which is preliminary data.</text>
</comment>
<name>A0A955L605_9BACT</name>
<protein>
    <submittedName>
        <fullName evidence="2">Carboxypeptidase regulatory-like domain-containing protein</fullName>
    </submittedName>
</protein>
<proteinExistence type="predicted"/>
<keyword evidence="2" id="KW-0645">Protease</keyword>
<accession>A0A955L605</accession>
<dbReference type="SUPFAM" id="SSF49478">
    <property type="entry name" value="Cna protein B-type domain"/>
    <property type="match status" value="1"/>
</dbReference>
<keyword evidence="1" id="KW-0472">Membrane</keyword>
<dbReference type="GO" id="GO:0004180">
    <property type="term" value="F:carboxypeptidase activity"/>
    <property type="evidence" value="ECO:0007669"/>
    <property type="project" value="UniProtKB-KW"/>
</dbReference>
<keyword evidence="1" id="KW-1133">Transmembrane helix</keyword>
<feature type="transmembrane region" description="Helical" evidence="1">
    <location>
        <begin position="7"/>
        <end position="28"/>
    </location>
</feature>
<keyword evidence="2" id="KW-0378">Hydrolase</keyword>
<dbReference type="EMBL" id="JAGQLK010000108">
    <property type="protein sequence ID" value="MCA9383662.1"/>
    <property type="molecule type" value="Genomic_DNA"/>
</dbReference>
<dbReference type="SUPFAM" id="SSF49464">
    <property type="entry name" value="Carboxypeptidase regulatory domain-like"/>
    <property type="match status" value="1"/>
</dbReference>
<keyword evidence="1" id="KW-0812">Transmembrane</keyword>
<dbReference type="Proteomes" id="UP000783287">
    <property type="component" value="Unassembled WGS sequence"/>
</dbReference>
<dbReference type="InterPro" id="IPR008969">
    <property type="entry name" value="CarboxyPept-like_regulatory"/>
</dbReference>
<evidence type="ECO:0000313" key="3">
    <source>
        <dbReference type="Proteomes" id="UP000783287"/>
    </source>
</evidence>
<dbReference type="Pfam" id="PF13620">
    <property type="entry name" value="CarboxypepD_reg"/>
    <property type="match status" value="1"/>
</dbReference>
<gene>
    <name evidence="2" type="ORF">KC909_04805</name>
</gene>
<evidence type="ECO:0000256" key="1">
    <source>
        <dbReference type="SAM" id="Phobius"/>
    </source>
</evidence>